<evidence type="ECO:0000313" key="1">
    <source>
        <dbReference type="EMBL" id="KAH6934721.1"/>
    </source>
</evidence>
<reference evidence="1" key="1">
    <citation type="submission" date="2020-05" db="EMBL/GenBank/DDBJ databases">
        <title>Large-scale comparative analyses of tick genomes elucidate their genetic diversity and vector capacities.</title>
        <authorList>
            <person name="Jia N."/>
            <person name="Wang J."/>
            <person name="Shi W."/>
            <person name="Du L."/>
            <person name="Sun Y."/>
            <person name="Zhan W."/>
            <person name="Jiang J."/>
            <person name="Wang Q."/>
            <person name="Zhang B."/>
            <person name="Ji P."/>
            <person name="Sakyi L.B."/>
            <person name="Cui X."/>
            <person name="Yuan T."/>
            <person name="Jiang B."/>
            <person name="Yang W."/>
            <person name="Lam T.T.-Y."/>
            <person name="Chang Q."/>
            <person name="Ding S."/>
            <person name="Wang X."/>
            <person name="Zhu J."/>
            <person name="Ruan X."/>
            <person name="Zhao L."/>
            <person name="Wei J."/>
            <person name="Que T."/>
            <person name="Du C."/>
            <person name="Cheng J."/>
            <person name="Dai P."/>
            <person name="Han X."/>
            <person name="Huang E."/>
            <person name="Gao Y."/>
            <person name="Liu J."/>
            <person name="Shao H."/>
            <person name="Ye R."/>
            <person name="Li L."/>
            <person name="Wei W."/>
            <person name="Wang X."/>
            <person name="Wang C."/>
            <person name="Yang T."/>
            <person name="Huo Q."/>
            <person name="Li W."/>
            <person name="Guo W."/>
            <person name="Chen H."/>
            <person name="Zhou L."/>
            <person name="Ni X."/>
            <person name="Tian J."/>
            <person name="Zhou Y."/>
            <person name="Sheng Y."/>
            <person name="Liu T."/>
            <person name="Pan Y."/>
            <person name="Xia L."/>
            <person name="Li J."/>
            <person name="Zhao F."/>
            <person name="Cao W."/>
        </authorList>
    </citation>
    <scope>NUCLEOTIDE SEQUENCE</scope>
    <source>
        <strain evidence="1">Hyas-2018</strain>
    </source>
</reference>
<dbReference type="Proteomes" id="UP000821845">
    <property type="component" value="Chromosome 4"/>
</dbReference>
<name>A0ACB7SKZ7_HYAAI</name>
<accession>A0ACB7SKZ7</accession>
<protein>
    <submittedName>
        <fullName evidence="1">Uncharacterized protein</fullName>
    </submittedName>
</protein>
<dbReference type="EMBL" id="CM023484">
    <property type="protein sequence ID" value="KAH6934721.1"/>
    <property type="molecule type" value="Genomic_DNA"/>
</dbReference>
<evidence type="ECO:0000313" key="2">
    <source>
        <dbReference type="Proteomes" id="UP000821845"/>
    </source>
</evidence>
<organism evidence="1 2">
    <name type="scientific">Hyalomma asiaticum</name>
    <name type="common">Tick</name>
    <dbReference type="NCBI Taxonomy" id="266040"/>
    <lineage>
        <taxon>Eukaryota</taxon>
        <taxon>Metazoa</taxon>
        <taxon>Ecdysozoa</taxon>
        <taxon>Arthropoda</taxon>
        <taxon>Chelicerata</taxon>
        <taxon>Arachnida</taxon>
        <taxon>Acari</taxon>
        <taxon>Parasitiformes</taxon>
        <taxon>Ixodida</taxon>
        <taxon>Ixodoidea</taxon>
        <taxon>Ixodidae</taxon>
        <taxon>Hyalomminae</taxon>
        <taxon>Hyalomma</taxon>
    </lineage>
</organism>
<keyword evidence="2" id="KW-1185">Reference proteome</keyword>
<gene>
    <name evidence="1" type="ORF">HPB50_027432</name>
</gene>
<sequence length="232" mass="25798">MLREEVQAPLHQPASPEKASEDYYISPLSTRSTATSPPPSWAEHQPVRKPACGKGNGGTRTMRACVICRAGVLGGSLCDDFGGSDHAHHKGQPWASAPCHGAIQSFQRRRRHHAAILRSSHPVITTCDAVRRLGLAVVMDAQKKQKAKSNRMCSVPQCSNRAVAGEISLHVFPRDKKLRKLWAAKMRIGKKVTGEMYVCSEHFKQEDYFWSHLGGSLRLRAPSPSMRIRKLW</sequence>
<comment type="caution">
    <text evidence="1">The sequence shown here is derived from an EMBL/GenBank/DDBJ whole genome shotgun (WGS) entry which is preliminary data.</text>
</comment>
<proteinExistence type="predicted"/>